<dbReference type="Proteomes" id="UP000825935">
    <property type="component" value="Chromosome 7"/>
</dbReference>
<evidence type="ECO:0000313" key="11">
    <source>
        <dbReference type="Proteomes" id="UP000825935"/>
    </source>
</evidence>
<dbReference type="InterPro" id="IPR017930">
    <property type="entry name" value="Myb_dom"/>
</dbReference>
<keyword evidence="2" id="KW-0805">Transcription regulation</keyword>
<proteinExistence type="predicted"/>
<dbReference type="GO" id="GO:0003677">
    <property type="term" value="F:DNA binding"/>
    <property type="evidence" value="ECO:0007669"/>
    <property type="project" value="UniProtKB-KW"/>
</dbReference>
<evidence type="ECO:0000256" key="2">
    <source>
        <dbReference type="ARBA" id="ARBA00023015"/>
    </source>
</evidence>
<evidence type="ECO:0000256" key="4">
    <source>
        <dbReference type="ARBA" id="ARBA00023163"/>
    </source>
</evidence>
<evidence type="ECO:0000256" key="6">
    <source>
        <dbReference type="SAM" id="MobiDB-lite"/>
    </source>
</evidence>
<dbReference type="OrthoDB" id="118550at2759"/>
<evidence type="ECO:0000259" key="8">
    <source>
        <dbReference type="PROSITE" id="PS51293"/>
    </source>
</evidence>
<keyword evidence="4" id="KW-0804">Transcription</keyword>
<accession>A0A8T2UEU1</accession>
<dbReference type="CDD" id="cd00167">
    <property type="entry name" value="SANT"/>
    <property type="match status" value="1"/>
</dbReference>
<evidence type="ECO:0000259" key="7">
    <source>
        <dbReference type="PROSITE" id="PS50090"/>
    </source>
</evidence>
<dbReference type="GO" id="GO:0010468">
    <property type="term" value="P:regulation of gene expression"/>
    <property type="evidence" value="ECO:0007669"/>
    <property type="project" value="UniProtKB-ARBA"/>
</dbReference>
<dbReference type="InterPro" id="IPR001005">
    <property type="entry name" value="SANT/Myb"/>
</dbReference>
<feature type="domain" description="SANT" evidence="8">
    <location>
        <begin position="63"/>
        <end position="114"/>
    </location>
</feature>
<dbReference type="AlphaFoldDB" id="A0A8T2UEU1"/>
<evidence type="ECO:0000256" key="3">
    <source>
        <dbReference type="ARBA" id="ARBA00023125"/>
    </source>
</evidence>
<dbReference type="PANTHER" id="PTHR12802">
    <property type="entry name" value="SWI/SNF COMPLEX-RELATED"/>
    <property type="match status" value="1"/>
</dbReference>
<dbReference type="InterPro" id="IPR017884">
    <property type="entry name" value="SANT_dom"/>
</dbReference>
<feature type="region of interest" description="Disordered" evidence="6">
    <location>
        <begin position="261"/>
        <end position="328"/>
    </location>
</feature>
<dbReference type="InterPro" id="IPR009057">
    <property type="entry name" value="Homeodomain-like_sf"/>
</dbReference>
<name>A0A8T2UEU1_CERRI</name>
<evidence type="ECO:0000259" key="9">
    <source>
        <dbReference type="PROSITE" id="PS51294"/>
    </source>
</evidence>
<comment type="caution">
    <text evidence="10">The sequence shown here is derived from an EMBL/GenBank/DDBJ whole genome shotgun (WGS) entry which is preliminary data.</text>
</comment>
<feature type="compositionally biased region" description="Polar residues" evidence="6">
    <location>
        <begin position="762"/>
        <end position="775"/>
    </location>
</feature>
<dbReference type="Pfam" id="PF00249">
    <property type="entry name" value="Myb_DNA-binding"/>
    <property type="match status" value="1"/>
</dbReference>
<dbReference type="PROSITE" id="PS50090">
    <property type="entry name" value="MYB_LIKE"/>
    <property type="match status" value="1"/>
</dbReference>
<dbReference type="SUPFAM" id="SSF46689">
    <property type="entry name" value="Homeodomain-like"/>
    <property type="match status" value="1"/>
</dbReference>
<feature type="region of interest" description="Disordered" evidence="6">
    <location>
        <begin position="551"/>
        <end position="615"/>
    </location>
</feature>
<dbReference type="NCBIfam" id="TIGR01557">
    <property type="entry name" value="myb_SHAQKYF"/>
    <property type="match status" value="1"/>
</dbReference>
<feature type="domain" description="Myb-like" evidence="7">
    <location>
        <begin position="60"/>
        <end position="110"/>
    </location>
</feature>
<dbReference type="FunFam" id="1.10.10.60:FF:000023">
    <property type="entry name" value="protein REVEILLE 6 isoform X1"/>
    <property type="match status" value="1"/>
</dbReference>
<evidence type="ECO:0000256" key="5">
    <source>
        <dbReference type="ARBA" id="ARBA00023242"/>
    </source>
</evidence>
<feature type="compositionally biased region" description="Polar residues" evidence="6">
    <location>
        <begin position="267"/>
        <end position="280"/>
    </location>
</feature>
<gene>
    <name evidence="10" type="ORF">KP509_07G057200</name>
</gene>
<feature type="compositionally biased region" description="Basic residues" evidence="6">
    <location>
        <begin position="135"/>
        <end position="145"/>
    </location>
</feature>
<protein>
    <submittedName>
        <fullName evidence="10">Uncharacterized protein</fullName>
    </submittedName>
</protein>
<evidence type="ECO:0000256" key="1">
    <source>
        <dbReference type="ARBA" id="ARBA00004123"/>
    </source>
</evidence>
<reference evidence="10" key="1">
    <citation type="submission" date="2021-08" db="EMBL/GenBank/DDBJ databases">
        <title>WGS assembly of Ceratopteris richardii.</title>
        <authorList>
            <person name="Marchant D.B."/>
            <person name="Chen G."/>
            <person name="Jenkins J."/>
            <person name="Shu S."/>
            <person name="Leebens-Mack J."/>
            <person name="Grimwood J."/>
            <person name="Schmutz J."/>
            <person name="Soltis P."/>
            <person name="Soltis D."/>
            <person name="Chen Z.-H."/>
        </authorList>
    </citation>
    <scope>NUCLEOTIDE SEQUENCE</scope>
    <source>
        <strain evidence="10">Whitten #5841</strain>
        <tissue evidence="10">Leaf</tissue>
    </source>
</reference>
<dbReference type="PANTHER" id="PTHR12802:SF155">
    <property type="entry name" value="DEUBIQUITINASE MYSM1"/>
    <property type="match status" value="1"/>
</dbReference>
<dbReference type="EMBL" id="CM035412">
    <property type="protein sequence ID" value="KAH7433168.1"/>
    <property type="molecule type" value="Genomic_DNA"/>
</dbReference>
<feature type="compositionally biased region" description="Polar residues" evidence="6">
    <location>
        <begin position="295"/>
        <end position="323"/>
    </location>
</feature>
<keyword evidence="3" id="KW-0238">DNA-binding</keyword>
<feature type="region of interest" description="Disordered" evidence="6">
    <location>
        <begin position="642"/>
        <end position="669"/>
    </location>
</feature>
<sequence length="802" mass="87754">MSAAPEIINAQNISDISQPWKALNPIIKESGKSPIAIKLSTVDVSSSADEYSTKIRKPYTITKQRERWTEDEHQKFLDALKLYGRAWRRIEEYIGTKTAVQIRSHAQKFFCKLEREASTSNSDGRLLDIVIPPPRPKRKPSHPYPKKTGNSPCMMENQSKEITPSSCLQGIAATHPNHFRNAEPSNHNGSCHGPHGRVKIFGESIVSSTERPHLLKPIGKDCSVSSRQNVILHKPGTVDERNQAACPSPYVKDTNSSDNLLAAPLFSNENGPSSMAAQSEGTDESFGGSPVSELANGNSVAVGSSATTSGECKSTGSTESISPPDSKPCGRVDMQCFQGSNPGMQSWIEHFIHHQSRMFFPPVPANGIVDGASSSLSYWQAIQASAINYAAYTATMAAAVAVGWKTPNPGGLDSSGNAKCLTTEAATPSVASALGTYGGFVPPIYFPLPSGLYPQSKGTYMAHDNNSTTEVFEEVPAQQGHADANLDSMQEEKIIESNVKTSEDTDMEKNIDSNIQAEHKLDASCLTEAYEYMKGSSECKCPCNLHITRTEKCPTEGSDSETHASAKNPEKRQTEGSDSETEPSRRKSRNMDSSCDEYDDERKKKGEGSSSGSNILESRCHFSEFDTQMMLDTVKKDRYNLSEGNSESCSEVRNSHWQSNTSKSDLSKLSSEVAEKHTKHLRKITGHSGNENVKRFKSSIHDLEPRKEVSEEGRKAFEALFSSKLLPQSFPTSNVAEIRCISLKDNDTSPAACGNEGFDRQNMGSCSSFKVSPSSGFEPYRRPNTEHKNEDHSSSLKWQGRG</sequence>
<feature type="region of interest" description="Disordered" evidence="6">
    <location>
        <begin position="124"/>
        <end position="152"/>
    </location>
</feature>
<dbReference type="InterPro" id="IPR006447">
    <property type="entry name" value="Myb_dom_plants"/>
</dbReference>
<feature type="region of interest" description="Disordered" evidence="6">
    <location>
        <begin position="754"/>
        <end position="802"/>
    </location>
</feature>
<comment type="subcellular location">
    <subcellularLocation>
        <location evidence="1">Nucleus</location>
    </subcellularLocation>
</comment>
<dbReference type="Gene3D" id="1.10.10.60">
    <property type="entry name" value="Homeodomain-like"/>
    <property type="match status" value="1"/>
</dbReference>
<feature type="compositionally biased region" description="Basic and acidic residues" evidence="6">
    <location>
        <begin position="779"/>
        <end position="794"/>
    </location>
</feature>
<keyword evidence="11" id="KW-1185">Reference proteome</keyword>
<evidence type="ECO:0000313" key="10">
    <source>
        <dbReference type="EMBL" id="KAH7433168.1"/>
    </source>
</evidence>
<dbReference type="PROSITE" id="PS51293">
    <property type="entry name" value="SANT"/>
    <property type="match status" value="1"/>
</dbReference>
<dbReference type="PROSITE" id="PS51294">
    <property type="entry name" value="HTH_MYB"/>
    <property type="match status" value="1"/>
</dbReference>
<organism evidence="10 11">
    <name type="scientific">Ceratopteris richardii</name>
    <name type="common">Triangle waterfern</name>
    <dbReference type="NCBI Taxonomy" id="49495"/>
    <lineage>
        <taxon>Eukaryota</taxon>
        <taxon>Viridiplantae</taxon>
        <taxon>Streptophyta</taxon>
        <taxon>Embryophyta</taxon>
        <taxon>Tracheophyta</taxon>
        <taxon>Polypodiopsida</taxon>
        <taxon>Polypodiidae</taxon>
        <taxon>Polypodiales</taxon>
        <taxon>Pteridineae</taxon>
        <taxon>Pteridaceae</taxon>
        <taxon>Parkerioideae</taxon>
        <taxon>Ceratopteris</taxon>
    </lineage>
</organism>
<feature type="domain" description="HTH myb-type" evidence="9">
    <location>
        <begin position="60"/>
        <end position="114"/>
    </location>
</feature>
<keyword evidence="5" id="KW-0539">Nucleus</keyword>
<feature type="compositionally biased region" description="Basic and acidic residues" evidence="6">
    <location>
        <begin position="551"/>
        <end position="575"/>
    </location>
</feature>
<dbReference type="GO" id="GO:0005634">
    <property type="term" value="C:nucleus"/>
    <property type="evidence" value="ECO:0007669"/>
    <property type="project" value="UniProtKB-SubCell"/>
</dbReference>
<dbReference type="SMART" id="SM00717">
    <property type="entry name" value="SANT"/>
    <property type="match status" value="1"/>
</dbReference>